<sequence length="157" mass="17380">MFDISRARPHAVRIALVAVCLLTIFLFFDPIGFASSSIADHVPGKTNHVTHVVMFQFKRDADPAAVEAACAKMLALKDLCLTPNTNHAYIQRITGGKDNSPEGLQQGSTHAFIVQFTSSDDRNYYVEQDPAHQAFKKEIDPLVEKATVLDFTNGKFQ</sequence>
<dbReference type="InterPro" id="IPR044662">
    <property type="entry name" value="HS1/DABB1-like"/>
</dbReference>
<dbReference type="InterPro" id="IPR011008">
    <property type="entry name" value="Dimeric_a/b-barrel"/>
</dbReference>
<dbReference type="Gene3D" id="3.30.70.100">
    <property type="match status" value="1"/>
</dbReference>
<organism evidence="3 4">
    <name type="scientific">Chaetomidium leptoderma</name>
    <dbReference type="NCBI Taxonomy" id="669021"/>
    <lineage>
        <taxon>Eukaryota</taxon>
        <taxon>Fungi</taxon>
        <taxon>Dikarya</taxon>
        <taxon>Ascomycota</taxon>
        <taxon>Pezizomycotina</taxon>
        <taxon>Sordariomycetes</taxon>
        <taxon>Sordariomycetidae</taxon>
        <taxon>Sordariales</taxon>
        <taxon>Chaetomiaceae</taxon>
        <taxon>Chaetomidium</taxon>
    </lineage>
</organism>
<dbReference type="Pfam" id="PF07876">
    <property type="entry name" value="Dabb"/>
    <property type="match status" value="1"/>
</dbReference>
<name>A0AAN6VI74_9PEZI</name>
<dbReference type="SMART" id="SM00886">
    <property type="entry name" value="Dabb"/>
    <property type="match status" value="1"/>
</dbReference>
<evidence type="ECO:0000256" key="1">
    <source>
        <dbReference type="ARBA" id="ARBA00011738"/>
    </source>
</evidence>
<gene>
    <name evidence="3" type="ORF">C8A00DRAFT_35800</name>
</gene>
<dbReference type="PANTHER" id="PTHR33178">
    <property type="match status" value="1"/>
</dbReference>
<keyword evidence="4" id="KW-1185">Reference proteome</keyword>
<accession>A0AAN6VI74</accession>
<protein>
    <submittedName>
        <fullName evidence="3">Stress responsive A/B barrel domain-containing protein</fullName>
    </submittedName>
</protein>
<dbReference type="AlphaFoldDB" id="A0AAN6VI74"/>
<dbReference type="InterPro" id="IPR013097">
    <property type="entry name" value="Dabb"/>
</dbReference>
<reference evidence="3" key="1">
    <citation type="journal article" date="2023" name="Mol. Phylogenet. Evol.">
        <title>Genome-scale phylogeny and comparative genomics of the fungal order Sordariales.</title>
        <authorList>
            <person name="Hensen N."/>
            <person name="Bonometti L."/>
            <person name="Westerberg I."/>
            <person name="Brannstrom I.O."/>
            <person name="Guillou S."/>
            <person name="Cros-Aarteil S."/>
            <person name="Calhoun S."/>
            <person name="Haridas S."/>
            <person name="Kuo A."/>
            <person name="Mondo S."/>
            <person name="Pangilinan J."/>
            <person name="Riley R."/>
            <person name="LaButti K."/>
            <person name="Andreopoulos B."/>
            <person name="Lipzen A."/>
            <person name="Chen C."/>
            <person name="Yan M."/>
            <person name="Daum C."/>
            <person name="Ng V."/>
            <person name="Clum A."/>
            <person name="Steindorff A."/>
            <person name="Ohm R.A."/>
            <person name="Martin F."/>
            <person name="Silar P."/>
            <person name="Natvig D.O."/>
            <person name="Lalanne C."/>
            <person name="Gautier V."/>
            <person name="Ament-Velasquez S.L."/>
            <person name="Kruys A."/>
            <person name="Hutchinson M.I."/>
            <person name="Powell A.J."/>
            <person name="Barry K."/>
            <person name="Miller A.N."/>
            <person name="Grigoriev I.V."/>
            <person name="Debuchy R."/>
            <person name="Gladieux P."/>
            <person name="Hiltunen Thoren M."/>
            <person name="Johannesson H."/>
        </authorList>
    </citation>
    <scope>NUCLEOTIDE SEQUENCE</scope>
    <source>
        <strain evidence="3">CBS 538.74</strain>
    </source>
</reference>
<dbReference type="PROSITE" id="PS51502">
    <property type="entry name" value="S_R_A_B_BARREL"/>
    <property type="match status" value="1"/>
</dbReference>
<comment type="caution">
    <text evidence="3">The sequence shown here is derived from an EMBL/GenBank/DDBJ whole genome shotgun (WGS) entry which is preliminary data.</text>
</comment>
<evidence type="ECO:0000313" key="4">
    <source>
        <dbReference type="Proteomes" id="UP001302745"/>
    </source>
</evidence>
<dbReference type="Proteomes" id="UP001302745">
    <property type="component" value="Unassembled WGS sequence"/>
</dbReference>
<reference evidence="3" key="2">
    <citation type="submission" date="2023-05" db="EMBL/GenBank/DDBJ databases">
        <authorList>
            <consortium name="Lawrence Berkeley National Laboratory"/>
            <person name="Steindorff A."/>
            <person name="Hensen N."/>
            <person name="Bonometti L."/>
            <person name="Westerberg I."/>
            <person name="Brannstrom I.O."/>
            <person name="Guillou S."/>
            <person name="Cros-Aarteil S."/>
            <person name="Calhoun S."/>
            <person name="Haridas S."/>
            <person name="Kuo A."/>
            <person name="Mondo S."/>
            <person name="Pangilinan J."/>
            <person name="Riley R."/>
            <person name="Labutti K."/>
            <person name="Andreopoulos B."/>
            <person name="Lipzen A."/>
            <person name="Chen C."/>
            <person name="Yanf M."/>
            <person name="Daum C."/>
            <person name="Ng V."/>
            <person name="Clum A."/>
            <person name="Ohm R."/>
            <person name="Martin F."/>
            <person name="Silar P."/>
            <person name="Natvig D."/>
            <person name="Lalanne C."/>
            <person name="Gautier V."/>
            <person name="Ament-Velasquez S.L."/>
            <person name="Kruys A."/>
            <person name="Hutchinson M.I."/>
            <person name="Powell A.J."/>
            <person name="Barry K."/>
            <person name="Miller A.N."/>
            <person name="Grigoriev I.V."/>
            <person name="Debuchy R."/>
            <person name="Gladieux P."/>
            <person name="Thoren M.H."/>
            <person name="Johannesson H."/>
        </authorList>
    </citation>
    <scope>NUCLEOTIDE SEQUENCE</scope>
    <source>
        <strain evidence="3">CBS 538.74</strain>
    </source>
</reference>
<comment type="subunit">
    <text evidence="1">Homodimer.</text>
</comment>
<dbReference type="PANTHER" id="PTHR33178:SF10">
    <property type="entry name" value="STRESS-RESPONSE A_B BARREL DOMAIN-CONTAINING PROTEIN"/>
    <property type="match status" value="1"/>
</dbReference>
<dbReference type="SUPFAM" id="SSF54909">
    <property type="entry name" value="Dimeric alpha+beta barrel"/>
    <property type="match status" value="1"/>
</dbReference>
<proteinExistence type="predicted"/>
<feature type="domain" description="Stress-response A/B barrel" evidence="2">
    <location>
        <begin position="49"/>
        <end position="151"/>
    </location>
</feature>
<evidence type="ECO:0000313" key="3">
    <source>
        <dbReference type="EMBL" id="KAK4151549.1"/>
    </source>
</evidence>
<dbReference type="EMBL" id="MU857010">
    <property type="protein sequence ID" value="KAK4151549.1"/>
    <property type="molecule type" value="Genomic_DNA"/>
</dbReference>
<evidence type="ECO:0000259" key="2">
    <source>
        <dbReference type="PROSITE" id="PS51502"/>
    </source>
</evidence>